<feature type="region of interest" description="Disordered" evidence="2">
    <location>
        <begin position="297"/>
        <end position="411"/>
    </location>
</feature>
<evidence type="ECO:0000256" key="1">
    <source>
        <dbReference type="SAM" id="Coils"/>
    </source>
</evidence>
<proteinExistence type="predicted"/>
<evidence type="ECO:0000313" key="3">
    <source>
        <dbReference type="EMBL" id="KEP54995.1"/>
    </source>
</evidence>
<comment type="caution">
    <text evidence="3">The sequence shown here is derived from an EMBL/GenBank/DDBJ whole genome shotgun (WGS) entry which is preliminary data.</text>
</comment>
<keyword evidence="4" id="KW-1185">Reference proteome</keyword>
<evidence type="ECO:0000256" key="2">
    <source>
        <dbReference type="SAM" id="MobiDB-lite"/>
    </source>
</evidence>
<dbReference type="HOGENOM" id="CLU_669297_0_0_1"/>
<protein>
    <submittedName>
        <fullName evidence="3">Uncharacterized protein</fullName>
    </submittedName>
</protein>
<feature type="compositionally biased region" description="Polar residues" evidence="2">
    <location>
        <begin position="302"/>
        <end position="318"/>
    </location>
</feature>
<keyword evidence="1" id="KW-0175">Coiled coil</keyword>
<sequence>MAYGTHLFKRTSHTRPCRLFVPSSISIFTFFAVHDTLFPLLVNNGLHPNRYENRNMPGTRRVTFDLPSSQSSPPAAVLPSPEPSVDELTSQISALRAELRDGRLTQARQRSQLNQEGAHIAELTRKYKDVKQERQEFKTKLVHERDAAAAIQKRLNVAVKNHAEAQDKCARTMVECEGLRMLNEDVSLMNKGLVVSRSEAVSEFEEKIAEMECAYRGKLEETETAFTHELEETREELTNEWVKKVQVLNKEIDNRDAKIKKLEHDFNRQCEINAMFTLDYDRDTNFTKHLSVPLSIPVPEASSGSRLTSGQLESTKSRLLSPRRPLTHLESNNVTTRKRSRVPSWRSDKDRLSAKADKFNPEHSVPTHISEYDSLDKSHKRTKLIYPSASAGKGQSHQRSKSSFTDLGSRH</sequence>
<feature type="compositionally biased region" description="Basic and acidic residues" evidence="2">
    <location>
        <begin position="346"/>
        <end position="361"/>
    </location>
</feature>
<feature type="compositionally biased region" description="Polar residues" evidence="2">
    <location>
        <begin position="393"/>
        <end position="411"/>
    </location>
</feature>
<feature type="coiled-coil region" evidence="1">
    <location>
        <begin position="113"/>
        <end position="140"/>
    </location>
</feature>
<name>A0A074SBJ2_9AGAM</name>
<dbReference type="OrthoDB" id="3231995at2759"/>
<dbReference type="AlphaFoldDB" id="A0A074SBJ2"/>
<dbReference type="Proteomes" id="UP000027456">
    <property type="component" value="Unassembled WGS sequence"/>
</dbReference>
<dbReference type="EMBL" id="AZST01000013">
    <property type="protein sequence ID" value="KEP54995.1"/>
    <property type="molecule type" value="Genomic_DNA"/>
</dbReference>
<accession>A0A074SBJ2</accession>
<reference evidence="3 4" key="1">
    <citation type="submission" date="2013-12" db="EMBL/GenBank/DDBJ databases">
        <authorList>
            <person name="Cubeta M."/>
            <person name="Pakala S."/>
            <person name="Fedorova N."/>
            <person name="Thomas E."/>
            <person name="Dean R."/>
            <person name="Jabaji S."/>
            <person name="Neate S."/>
            <person name="Toda T."/>
            <person name="Tavantzis S."/>
            <person name="Vilgalys R."/>
            <person name="Bharathan N."/>
            <person name="Pakala S."/>
            <person name="Losada L.S."/>
            <person name="Zafar N."/>
            <person name="Nierman W."/>
        </authorList>
    </citation>
    <scope>NUCLEOTIDE SEQUENCE [LARGE SCALE GENOMIC DNA]</scope>
    <source>
        <strain evidence="3 4">123E</strain>
    </source>
</reference>
<organism evidence="3 4">
    <name type="scientific">Rhizoctonia solani 123E</name>
    <dbReference type="NCBI Taxonomy" id="1423351"/>
    <lineage>
        <taxon>Eukaryota</taxon>
        <taxon>Fungi</taxon>
        <taxon>Dikarya</taxon>
        <taxon>Basidiomycota</taxon>
        <taxon>Agaricomycotina</taxon>
        <taxon>Agaricomycetes</taxon>
        <taxon>Cantharellales</taxon>
        <taxon>Ceratobasidiaceae</taxon>
        <taxon>Rhizoctonia</taxon>
    </lineage>
</organism>
<evidence type="ECO:0000313" key="4">
    <source>
        <dbReference type="Proteomes" id="UP000027456"/>
    </source>
</evidence>
<gene>
    <name evidence="3" type="ORF">V565_009850</name>
</gene>